<dbReference type="InterPro" id="IPR054076">
    <property type="entry name" value="ZUO1-like_ZHD"/>
</dbReference>
<reference evidence="7" key="2">
    <citation type="submission" date="2022-06" db="UniProtKB">
        <authorList>
            <consortium name="EnsemblMetazoa"/>
        </authorList>
    </citation>
    <scope>IDENTIFICATION</scope>
    <source>
        <strain evidence="7">DF5081</strain>
    </source>
</reference>
<feature type="compositionally biased region" description="Acidic residues" evidence="5">
    <location>
        <begin position="378"/>
        <end position="399"/>
    </location>
</feature>
<dbReference type="GO" id="GO:0003676">
    <property type="term" value="F:nucleic acid binding"/>
    <property type="evidence" value="ECO:0007669"/>
    <property type="project" value="InterPro"/>
</dbReference>
<dbReference type="Pfam" id="PF12171">
    <property type="entry name" value="zf-C2H2_jaz"/>
    <property type="match status" value="1"/>
</dbReference>
<dbReference type="FunFam" id="1.10.287.110:FF:000046">
    <property type="entry name" value="dnaJ homolog subfamily C member 21"/>
    <property type="match status" value="1"/>
</dbReference>
<dbReference type="InterPro" id="IPR051964">
    <property type="entry name" value="Chaperone_stress_response"/>
</dbReference>
<dbReference type="PANTHER" id="PTHR44029">
    <property type="entry name" value="DNAJ HOMOLOG SUBFAMILY C MEMBER 21"/>
    <property type="match status" value="1"/>
</dbReference>
<dbReference type="Pfam" id="PF21884">
    <property type="entry name" value="ZUO1-like_ZHD"/>
    <property type="match status" value="1"/>
</dbReference>
<dbReference type="Gene3D" id="3.30.160.60">
    <property type="entry name" value="Classic Zinc Finger"/>
    <property type="match status" value="1"/>
</dbReference>
<dbReference type="InterPro" id="IPR036236">
    <property type="entry name" value="Znf_C2H2_sf"/>
</dbReference>
<evidence type="ECO:0000313" key="8">
    <source>
        <dbReference type="Proteomes" id="UP000005237"/>
    </source>
</evidence>
<feature type="domain" description="J" evidence="6">
    <location>
        <begin position="3"/>
        <end position="69"/>
    </location>
</feature>
<dbReference type="CDD" id="cd06257">
    <property type="entry name" value="DnaJ"/>
    <property type="match status" value="1"/>
</dbReference>
<organism evidence="7 8">
    <name type="scientific">Caenorhabditis japonica</name>
    <dbReference type="NCBI Taxonomy" id="281687"/>
    <lineage>
        <taxon>Eukaryota</taxon>
        <taxon>Metazoa</taxon>
        <taxon>Ecdysozoa</taxon>
        <taxon>Nematoda</taxon>
        <taxon>Chromadorea</taxon>
        <taxon>Rhabditida</taxon>
        <taxon>Rhabditina</taxon>
        <taxon>Rhabditomorpha</taxon>
        <taxon>Rhabditoidea</taxon>
        <taxon>Rhabditidae</taxon>
        <taxon>Peloderinae</taxon>
        <taxon>Caenorhabditis</taxon>
    </lineage>
</organism>
<sequence length="475" mass="55830">MKCHYEVLEVDRDADEDQIKKNYRKLALKWHPDKNPDNIEECTIQFRLLQQAYDVLSDARERQFYDRNRESILKGASADFEEKSVDLFPYFSASCYSGYDSDSKGFFAVYRNVFNMLASEEYDPFYENTTVYPVFGDKDSDYEDIVNQFYGFWSSFSTSRSFAWLDHYDINQASNRFESRQIDQENKKFRDAGKQERNEQIRQLVAFVRKRDPRVKKYREYLEQKKQDALQKQQDNRKRQIAKNQQLSDSHLQDKEAEASRLAHLIEVSLKMAEDYDTCSDECDEDGEERPYCVVCSKSFKTANAKRNHENSKQHLKQLSELKKHMKDEDATLFDSEGKHDEPQQQQQQQQQSGRKNKRKDRKKGNGIFDCEMNDSMKEEEEEVCTEEPVPETTTELENEVVSIEVKKEKKKRRADKSKPQDPNNCPVSTAPKTATCDACKEVFESRTRLFSHLELTGHATLLKNKGKSQKKTKK</sequence>
<feature type="compositionally biased region" description="Low complexity" evidence="5">
    <location>
        <begin position="344"/>
        <end position="354"/>
    </location>
</feature>
<dbReference type="InterPro" id="IPR022755">
    <property type="entry name" value="Znf_C2H2_jaz"/>
</dbReference>
<feature type="compositionally biased region" description="Basic and acidic residues" evidence="5">
    <location>
        <begin position="225"/>
        <end position="238"/>
    </location>
</feature>
<dbReference type="Gene3D" id="1.10.287.110">
    <property type="entry name" value="DnaJ domain"/>
    <property type="match status" value="1"/>
</dbReference>
<dbReference type="GO" id="GO:0005737">
    <property type="term" value="C:cytoplasm"/>
    <property type="evidence" value="ECO:0007669"/>
    <property type="project" value="TreeGrafter"/>
</dbReference>
<dbReference type="OMA" id="RANHEES"/>
<feature type="compositionally biased region" description="Basic residues" evidence="5">
    <location>
        <begin position="355"/>
        <end position="365"/>
    </location>
</feature>
<evidence type="ECO:0000256" key="1">
    <source>
        <dbReference type="ARBA" id="ARBA00022723"/>
    </source>
</evidence>
<evidence type="ECO:0000259" key="6">
    <source>
        <dbReference type="PROSITE" id="PS50076"/>
    </source>
</evidence>
<accession>A0A8R1DTM7</accession>
<dbReference type="AlphaFoldDB" id="A0A8R1DTM7"/>
<dbReference type="GO" id="GO:0008270">
    <property type="term" value="F:zinc ion binding"/>
    <property type="evidence" value="ECO:0007669"/>
    <property type="project" value="UniProtKB-KW"/>
</dbReference>
<reference evidence="8" key="1">
    <citation type="submission" date="2010-08" db="EMBL/GenBank/DDBJ databases">
        <authorList>
            <consortium name="Caenorhabditis japonica Sequencing Consortium"/>
            <person name="Wilson R.K."/>
        </authorList>
    </citation>
    <scope>NUCLEOTIDE SEQUENCE [LARGE SCALE GENOMIC DNA]</scope>
    <source>
        <strain evidence="8">DF5081</strain>
    </source>
</reference>
<feature type="compositionally biased region" description="Polar residues" evidence="5">
    <location>
        <begin position="421"/>
        <end position="433"/>
    </location>
</feature>
<evidence type="ECO:0000256" key="5">
    <source>
        <dbReference type="SAM" id="MobiDB-lite"/>
    </source>
</evidence>
<keyword evidence="3" id="KW-0862">Zinc</keyword>
<dbReference type="SUPFAM" id="SSF46565">
    <property type="entry name" value="Chaperone J-domain"/>
    <property type="match status" value="1"/>
</dbReference>
<evidence type="ECO:0000256" key="2">
    <source>
        <dbReference type="ARBA" id="ARBA00022771"/>
    </source>
</evidence>
<dbReference type="PROSITE" id="PS00028">
    <property type="entry name" value="ZINC_FINGER_C2H2_1"/>
    <property type="match status" value="2"/>
</dbReference>
<dbReference type="PANTHER" id="PTHR44029:SF1">
    <property type="entry name" value="DNAJ HOMOLOG SUBFAMILY C MEMBER 21"/>
    <property type="match status" value="1"/>
</dbReference>
<dbReference type="SMART" id="SM00451">
    <property type="entry name" value="ZnF_U1"/>
    <property type="match status" value="1"/>
</dbReference>
<proteinExistence type="predicted"/>
<evidence type="ECO:0000313" key="7">
    <source>
        <dbReference type="EnsemblMetazoa" id="CJA11300.1"/>
    </source>
</evidence>
<dbReference type="InterPro" id="IPR036869">
    <property type="entry name" value="J_dom_sf"/>
</dbReference>
<dbReference type="InterPro" id="IPR001623">
    <property type="entry name" value="DnaJ_domain"/>
</dbReference>
<dbReference type="PROSITE" id="PS50076">
    <property type="entry name" value="DNAJ_2"/>
    <property type="match status" value="1"/>
</dbReference>
<dbReference type="EnsemblMetazoa" id="CJA11300.1">
    <property type="protein sequence ID" value="CJA11300.1"/>
    <property type="gene ID" value="WBGene00130504"/>
</dbReference>
<dbReference type="InterPro" id="IPR018253">
    <property type="entry name" value="DnaJ_domain_CS"/>
</dbReference>
<keyword evidence="8" id="KW-1185">Reference proteome</keyword>
<feature type="region of interest" description="Disordered" evidence="5">
    <location>
        <begin position="225"/>
        <end position="255"/>
    </location>
</feature>
<dbReference type="InterPro" id="IPR003604">
    <property type="entry name" value="Matrin/U1-like-C_Znf_C2H2"/>
</dbReference>
<dbReference type="PRINTS" id="PR00625">
    <property type="entry name" value="JDOMAIN"/>
</dbReference>
<evidence type="ECO:0000256" key="4">
    <source>
        <dbReference type="ARBA" id="ARBA00074367"/>
    </source>
</evidence>
<dbReference type="SMART" id="SM00355">
    <property type="entry name" value="ZnF_C2H2"/>
    <property type="match status" value="2"/>
</dbReference>
<feature type="region of interest" description="Disordered" evidence="5">
    <location>
        <begin position="335"/>
        <end position="433"/>
    </location>
</feature>
<keyword evidence="2" id="KW-0863">Zinc-finger</keyword>
<name>A0A8R1DTM7_CAEJA</name>
<dbReference type="PROSITE" id="PS00636">
    <property type="entry name" value="DNAJ_1"/>
    <property type="match status" value="1"/>
</dbReference>
<protein>
    <recommendedName>
        <fullName evidence="4">DnaJ homolog subfamily C member 21</fullName>
    </recommendedName>
</protein>
<evidence type="ECO:0000256" key="3">
    <source>
        <dbReference type="ARBA" id="ARBA00022833"/>
    </source>
</evidence>
<dbReference type="SUPFAM" id="SSF57667">
    <property type="entry name" value="beta-beta-alpha zinc fingers"/>
    <property type="match status" value="1"/>
</dbReference>
<dbReference type="Pfam" id="PF00226">
    <property type="entry name" value="DnaJ"/>
    <property type="match status" value="1"/>
</dbReference>
<dbReference type="SMART" id="SM00271">
    <property type="entry name" value="DnaJ"/>
    <property type="match status" value="1"/>
</dbReference>
<dbReference type="Proteomes" id="UP000005237">
    <property type="component" value="Unassembled WGS sequence"/>
</dbReference>
<keyword evidence="1" id="KW-0479">Metal-binding</keyword>
<dbReference type="InterPro" id="IPR013087">
    <property type="entry name" value="Znf_C2H2_type"/>
</dbReference>